<accession>A0ABW0JLJ7</accession>
<dbReference type="PANTHER" id="PTHR48081:SF30">
    <property type="entry name" value="ACETYL-HYDROLASE LIPR-RELATED"/>
    <property type="match status" value="1"/>
</dbReference>
<feature type="chain" id="PRO_5045496300" evidence="3">
    <location>
        <begin position="32"/>
        <end position="363"/>
    </location>
</feature>
<gene>
    <name evidence="5" type="ORF">ACFPME_10030</name>
</gene>
<evidence type="ECO:0000313" key="5">
    <source>
        <dbReference type="EMBL" id="MFC5436894.1"/>
    </source>
</evidence>
<dbReference type="EMBL" id="JBHSMK010000005">
    <property type="protein sequence ID" value="MFC5436894.1"/>
    <property type="molecule type" value="Genomic_DNA"/>
</dbReference>
<evidence type="ECO:0000256" key="1">
    <source>
        <dbReference type="ARBA" id="ARBA00010515"/>
    </source>
</evidence>
<comment type="caution">
    <text evidence="5">The sequence shown here is derived from an EMBL/GenBank/DDBJ whole genome shotgun (WGS) entry which is preliminary data.</text>
</comment>
<feature type="domain" description="Alpha/beta hydrolase fold-3" evidence="4">
    <location>
        <begin position="136"/>
        <end position="338"/>
    </location>
</feature>
<evidence type="ECO:0000256" key="2">
    <source>
        <dbReference type="ARBA" id="ARBA00022801"/>
    </source>
</evidence>
<dbReference type="Gene3D" id="3.40.50.1820">
    <property type="entry name" value="alpha/beta hydrolase"/>
    <property type="match status" value="1"/>
</dbReference>
<comment type="similarity">
    <text evidence="1">Belongs to the 'GDXG' lipolytic enzyme family.</text>
</comment>
<dbReference type="InterPro" id="IPR029058">
    <property type="entry name" value="AB_hydrolase_fold"/>
</dbReference>
<keyword evidence="3" id="KW-0732">Signal</keyword>
<dbReference type="Pfam" id="PF07859">
    <property type="entry name" value="Abhydrolase_3"/>
    <property type="match status" value="1"/>
</dbReference>
<dbReference type="RefSeq" id="WP_377304758.1">
    <property type="nucleotide sequence ID" value="NZ_JBHSMK010000005.1"/>
</dbReference>
<dbReference type="InterPro" id="IPR050300">
    <property type="entry name" value="GDXG_lipolytic_enzyme"/>
</dbReference>
<dbReference type="InterPro" id="IPR013094">
    <property type="entry name" value="AB_hydrolase_3"/>
</dbReference>
<dbReference type="SUPFAM" id="SSF53474">
    <property type="entry name" value="alpha/beta-Hydrolases"/>
    <property type="match status" value="1"/>
</dbReference>
<dbReference type="GO" id="GO:0016787">
    <property type="term" value="F:hydrolase activity"/>
    <property type="evidence" value="ECO:0007669"/>
    <property type="project" value="UniProtKB-KW"/>
</dbReference>
<dbReference type="PANTHER" id="PTHR48081">
    <property type="entry name" value="AB HYDROLASE SUPERFAMILY PROTEIN C4A8.06C"/>
    <property type="match status" value="1"/>
</dbReference>
<organism evidence="5 6">
    <name type="scientific">Rhodanobacter umsongensis</name>
    <dbReference type="NCBI Taxonomy" id="633153"/>
    <lineage>
        <taxon>Bacteria</taxon>
        <taxon>Pseudomonadati</taxon>
        <taxon>Pseudomonadota</taxon>
        <taxon>Gammaproteobacteria</taxon>
        <taxon>Lysobacterales</taxon>
        <taxon>Rhodanobacteraceae</taxon>
        <taxon>Rhodanobacter</taxon>
    </lineage>
</organism>
<dbReference type="Proteomes" id="UP001596013">
    <property type="component" value="Unassembled WGS sequence"/>
</dbReference>
<proteinExistence type="inferred from homology"/>
<evidence type="ECO:0000259" key="4">
    <source>
        <dbReference type="Pfam" id="PF07859"/>
    </source>
</evidence>
<keyword evidence="6" id="KW-1185">Reference proteome</keyword>
<sequence length="363" mass="38566">MRATRHAHPAGTRRFRASPLAMALLCTTAFAQHAPSGVRADGSVTTPAAAIPYSAYASPQARALFLQMIAEGSKAPPLSAPIAQSRDFYDRLNSARAARMEKLYPVTTHRETMNGVSTDVVLPAQGIAARNRHRVLVNLHGGAFLWGARSGALVESIPIASLGRIKVISVDYRQGPEHVFPAASEDVEAVYRALLKQYPAKNIGIYGCSAGGVLTGEAVARIITKELPVPGAIGTFCGSVSELAGDSTYIAPMLNGAPSSTGPLKLADLPYFKGASASDPLVFPANSPALLAKFPPTLLITGTRDFTMSAVLHSQALLAAAGVDAELHVWDGMWHSFFSDPEMPESREAYAVMVSFFDRRLGH</sequence>
<feature type="signal peptide" evidence="3">
    <location>
        <begin position="1"/>
        <end position="31"/>
    </location>
</feature>
<name>A0ABW0JLJ7_9GAMM</name>
<reference evidence="6" key="1">
    <citation type="journal article" date="2019" name="Int. J. Syst. Evol. Microbiol.">
        <title>The Global Catalogue of Microorganisms (GCM) 10K type strain sequencing project: providing services to taxonomists for standard genome sequencing and annotation.</title>
        <authorList>
            <consortium name="The Broad Institute Genomics Platform"/>
            <consortium name="The Broad Institute Genome Sequencing Center for Infectious Disease"/>
            <person name="Wu L."/>
            <person name="Ma J."/>
        </authorList>
    </citation>
    <scope>NUCLEOTIDE SEQUENCE [LARGE SCALE GENOMIC DNA]</scope>
    <source>
        <strain evidence="6">JCM 17130</strain>
    </source>
</reference>
<protein>
    <submittedName>
        <fullName evidence="5">Alpha/beta hydrolase</fullName>
    </submittedName>
</protein>
<evidence type="ECO:0000256" key="3">
    <source>
        <dbReference type="SAM" id="SignalP"/>
    </source>
</evidence>
<evidence type="ECO:0000313" key="6">
    <source>
        <dbReference type="Proteomes" id="UP001596013"/>
    </source>
</evidence>
<keyword evidence="2 5" id="KW-0378">Hydrolase</keyword>